<accession>A0A9D1REA5</accession>
<dbReference type="Pfam" id="PF06199">
    <property type="entry name" value="Phage_tail_2"/>
    <property type="match status" value="1"/>
</dbReference>
<dbReference type="EMBL" id="DXGE01000022">
    <property type="protein sequence ID" value="HIW85855.1"/>
    <property type="molecule type" value="Genomic_DNA"/>
</dbReference>
<feature type="region of interest" description="Disordered" evidence="1">
    <location>
        <begin position="158"/>
        <end position="189"/>
    </location>
</feature>
<dbReference type="PRINTS" id="PR01996">
    <property type="entry name" value="MTP1FAMILY"/>
</dbReference>
<dbReference type="InterPro" id="IPR022344">
    <property type="entry name" value="GTA_major-tail"/>
</dbReference>
<evidence type="ECO:0000313" key="2">
    <source>
        <dbReference type="EMBL" id="HIW85855.1"/>
    </source>
</evidence>
<comment type="caution">
    <text evidence="2">The sequence shown here is derived from an EMBL/GenBank/DDBJ whole genome shotgun (WGS) entry which is preliminary data.</text>
</comment>
<organism evidence="2 3">
    <name type="scientific">Candidatus Eubacterium faecipullorum</name>
    <dbReference type="NCBI Taxonomy" id="2838571"/>
    <lineage>
        <taxon>Bacteria</taxon>
        <taxon>Bacillati</taxon>
        <taxon>Bacillota</taxon>
        <taxon>Clostridia</taxon>
        <taxon>Eubacteriales</taxon>
        <taxon>Eubacteriaceae</taxon>
        <taxon>Eubacterium</taxon>
    </lineage>
</organism>
<evidence type="ECO:0000256" key="1">
    <source>
        <dbReference type="SAM" id="MobiDB-lite"/>
    </source>
</evidence>
<gene>
    <name evidence="2" type="ORF">IAA48_05105</name>
</gene>
<name>A0A9D1REA5_9FIRM</name>
<dbReference type="Proteomes" id="UP000824205">
    <property type="component" value="Unassembled WGS sequence"/>
</dbReference>
<reference evidence="2" key="2">
    <citation type="submission" date="2021-04" db="EMBL/GenBank/DDBJ databases">
        <authorList>
            <person name="Gilroy R."/>
        </authorList>
    </citation>
    <scope>NUCLEOTIDE SEQUENCE</scope>
    <source>
        <strain evidence="2">421</strain>
    </source>
</reference>
<protein>
    <submittedName>
        <fullName evidence="2">Phage major tail protein, TP901-1 family</fullName>
    </submittedName>
</protein>
<proteinExistence type="predicted"/>
<sequence>MKKFNLQLFAEPYDGLTAPVVQALAGKDLILSVWDSTGTTLLAIKGQQGLTINRSSDSIEITSKDTEGDWKDKIAGMKEWSIDTDGLFYASDTSHTTLSTYFDNGDPVCIKVVNKKQKKGMFAGFSVITDYSLEAPHDDAVTFSMSLEGKGKLVDLTAEPLDTDTMPEGDATAETSQSTNSNDQSGTEG</sequence>
<dbReference type="InterPro" id="IPR011855">
    <property type="entry name" value="Phgtail_TP901_1"/>
</dbReference>
<dbReference type="Gene3D" id="4.10.410.40">
    <property type="match status" value="1"/>
</dbReference>
<dbReference type="AlphaFoldDB" id="A0A9D1REA5"/>
<reference evidence="2" key="1">
    <citation type="journal article" date="2021" name="PeerJ">
        <title>Extensive microbial diversity within the chicken gut microbiome revealed by metagenomics and culture.</title>
        <authorList>
            <person name="Gilroy R."/>
            <person name="Ravi A."/>
            <person name="Getino M."/>
            <person name="Pursley I."/>
            <person name="Horton D.L."/>
            <person name="Alikhan N.F."/>
            <person name="Baker D."/>
            <person name="Gharbi K."/>
            <person name="Hall N."/>
            <person name="Watson M."/>
            <person name="Adriaenssens E.M."/>
            <person name="Foster-Nyarko E."/>
            <person name="Jarju S."/>
            <person name="Secka A."/>
            <person name="Antonio M."/>
            <person name="Oren A."/>
            <person name="Chaudhuri R.R."/>
            <person name="La Ragione R."/>
            <person name="Hildebrand F."/>
            <person name="Pallen M.J."/>
        </authorList>
    </citation>
    <scope>NUCLEOTIDE SEQUENCE</scope>
    <source>
        <strain evidence="2">421</strain>
    </source>
</reference>
<feature type="compositionally biased region" description="Polar residues" evidence="1">
    <location>
        <begin position="173"/>
        <end position="189"/>
    </location>
</feature>
<dbReference type="NCBIfam" id="TIGR02126">
    <property type="entry name" value="phgtail_TP901_1"/>
    <property type="match status" value="1"/>
</dbReference>
<evidence type="ECO:0000313" key="3">
    <source>
        <dbReference type="Proteomes" id="UP000824205"/>
    </source>
</evidence>